<dbReference type="SMART" id="SM00358">
    <property type="entry name" value="DSRM"/>
    <property type="match status" value="1"/>
</dbReference>
<keyword evidence="7 9" id="KW-0378">Hydrolase</keyword>
<dbReference type="GO" id="GO:0004525">
    <property type="term" value="F:ribonuclease III activity"/>
    <property type="evidence" value="ECO:0007669"/>
    <property type="project" value="UniProtKB-UniRule"/>
</dbReference>
<keyword evidence="5 9" id="KW-0540">Nuclease</keyword>
<dbReference type="PROSITE" id="PS00517">
    <property type="entry name" value="RNASE_3_1"/>
    <property type="match status" value="1"/>
</dbReference>
<dbReference type="GO" id="GO:0019843">
    <property type="term" value="F:rRNA binding"/>
    <property type="evidence" value="ECO:0007669"/>
    <property type="project" value="UniProtKB-KW"/>
</dbReference>
<comment type="similarity">
    <text evidence="2">Belongs to the ribonuclease III family.</text>
</comment>
<dbReference type="PROSITE" id="PS50142">
    <property type="entry name" value="RNASE_3_2"/>
    <property type="match status" value="1"/>
</dbReference>
<keyword evidence="4 9" id="KW-0507">mRNA processing</keyword>
<sequence>MSISFKVLEDNLKCKFNQPTLLREALTHRSYKFESKEPLNDNQRLEFLGDAVIELIVSRYLFDRYPDAPEGDLTKYRAALVKESALFECAKSIKLGKYLLLGKSELKSQGNERPSNLSDAYEALMAAIYLDQGYETAQSFHINILEKLWDEPADLLLVQNPKGTLQELTQKNHGSPPKYITISKTGPEHDPLYKVECILNKELISKGQGKTLKAAQENAARKAIHCLKEEKS</sequence>
<dbReference type="eggNOG" id="COG0571">
    <property type="taxonomic scope" value="Bacteria"/>
</dbReference>
<dbReference type="GO" id="GO:0008033">
    <property type="term" value="P:tRNA processing"/>
    <property type="evidence" value="ECO:0007669"/>
    <property type="project" value="UniProtKB-KW"/>
</dbReference>
<evidence type="ECO:0000256" key="3">
    <source>
        <dbReference type="ARBA" id="ARBA00022552"/>
    </source>
</evidence>
<keyword evidence="3 9" id="KW-0698">rRNA processing</keyword>
<dbReference type="PROSITE" id="PS50137">
    <property type="entry name" value="DS_RBD"/>
    <property type="match status" value="1"/>
</dbReference>
<dbReference type="Gene3D" id="1.10.1520.10">
    <property type="entry name" value="Ribonuclease III domain"/>
    <property type="match status" value="1"/>
</dbReference>
<keyword evidence="9" id="KW-0819">tRNA processing</keyword>
<evidence type="ECO:0000313" key="12">
    <source>
        <dbReference type="EMBL" id="EDM25243.1"/>
    </source>
</evidence>
<feature type="active site" evidence="9">
    <location>
        <position position="50"/>
    </location>
</feature>
<comment type="subcellular location">
    <subcellularLocation>
        <location evidence="9">Cytoplasm</location>
    </subcellularLocation>
</comment>
<dbReference type="Proteomes" id="UP000004947">
    <property type="component" value="Unassembled WGS sequence"/>
</dbReference>
<dbReference type="GO" id="GO:0006397">
    <property type="term" value="P:mRNA processing"/>
    <property type="evidence" value="ECO:0007669"/>
    <property type="project" value="UniProtKB-UniRule"/>
</dbReference>
<feature type="binding site" evidence="9">
    <location>
        <position position="119"/>
    </location>
    <ligand>
        <name>Mg(2+)</name>
        <dbReference type="ChEBI" id="CHEBI:18420"/>
    </ligand>
</feature>
<dbReference type="EC" id="3.1.26.3" evidence="9"/>
<dbReference type="PANTHER" id="PTHR11207:SF0">
    <property type="entry name" value="RIBONUCLEASE 3"/>
    <property type="match status" value="1"/>
</dbReference>
<gene>
    <name evidence="9" type="primary">rnc</name>
    <name evidence="12" type="ORF">LNTAR_24728</name>
</gene>
<proteinExistence type="inferred from homology"/>
<feature type="domain" description="DRBM" evidence="10">
    <location>
        <begin position="160"/>
        <end position="229"/>
    </location>
</feature>
<dbReference type="Gene3D" id="3.30.160.20">
    <property type="match status" value="1"/>
</dbReference>
<reference evidence="12 13" key="1">
    <citation type="journal article" date="2010" name="J. Bacteriol.">
        <title>Genome sequence of Lentisphaera araneosa HTCC2155T, the type species of the order Lentisphaerales in the phylum Lentisphaerae.</title>
        <authorList>
            <person name="Thrash J.C."/>
            <person name="Cho J.C."/>
            <person name="Vergin K.L."/>
            <person name="Morris R.M."/>
            <person name="Giovannoni S.J."/>
        </authorList>
    </citation>
    <scope>NUCLEOTIDE SEQUENCE [LARGE SCALE GENOMIC DNA]</scope>
    <source>
        <strain evidence="12 13">HTCC2155</strain>
    </source>
</reference>
<dbReference type="FunFam" id="1.10.1520.10:FF:000001">
    <property type="entry name" value="Ribonuclease 3"/>
    <property type="match status" value="1"/>
</dbReference>
<dbReference type="InterPro" id="IPR036389">
    <property type="entry name" value="RNase_III_sf"/>
</dbReference>
<feature type="domain" description="RNase III" evidence="11">
    <location>
        <begin position="5"/>
        <end position="133"/>
    </location>
</feature>
<evidence type="ECO:0000259" key="11">
    <source>
        <dbReference type="PROSITE" id="PS50142"/>
    </source>
</evidence>
<evidence type="ECO:0000256" key="1">
    <source>
        <dbReference type="ARBA" id="ARBA00000109"/>
    </source>
</evidence>
<feature type="binding site" evidence="9">
    <location>
        <position position="122"/>
    </location>
    <ligand>
        <name>Mg(2+)</name>
        <dbReference type="ChEBI" id="CHEBI:18420"/>
    </ligand>
</feature>
<dbReference type="Pfam" id="PF14622">
    <property type="entry name" value="Ribonucleas_3_3"/>
    <property type="match status" value="1"/>
</dbReference>
<organism evidence="12 13">
    <name type="scientific">Lentisphaera araneosa HTCC2155</name>
    <dbReference type="NCBI Taxonomy" id="313628"/>
    <lineage>
        <taxon>Bacteria</taxon>
        <taxon>Pseudomonadati</taxon>
        <taxon>Lentisphaerota</taxon>
        <taxon>Lentisphaeria</taxon>
        <taxon>Lentisphaerales</taxon>
        <taxon>Lentisphaeraceae</taxon>
        <taxon>Lentisphaera</taxon>
    </lineage>
</organism>
<dbReference type="EMBL" id="ABCK01000033">
    <property type="protein sequence ID" value="EDM25243.1"/>
    <property type="molecule type" value="Genomic_DNA"/>
</dbReference>
<dbReference type="GO" id="GO:0003725">
    <property type="term" value="F:double-stranded RNA binding"/>
    <property type="evidence" value="ECO:0007669"/>
    <property type="project" value="TreeGrafter"/>
</dbReference>
<comment type="function">
    <text evidence="9">Digests double-stranded RNA. Involved in the processing of primary rRNA transcript to yield the immediate precursors to the large and small rRNAs (23S and 16S). Processes some mRNAs, and tRNAs when they are encoded in the rRNA operon. Processes pre-crRNA and tracrRNA of type II CRISPR loci if present in the organism.</text>
</comment>
<evidence type="ECO:0000256" key="8">
    <source>
        <dbReference type="ARBA" id="ARBA00022884"/>
    </source>
</evidence>
<evidence type="ECO:0000313" key="13">
    <source>
        <dbReference type="Proteomes" id="UP000004947"/>
    </source>
</evidence>
<dbReference type="OrthoDB" id="9805026at2"/>
<dbReference type="RefSeq" id="WP_007280912.1">
    <property type="nucleotide sequence ID" value="NZ_ABCK01000033.1"/>
</dbReference>
<dbReference type="SUPFAM" id="SSF54768">
    <property type="entry name" value="dsRNA-binding domain-like"/>
    <property type="match status" value="1"/>
</dbReference>
<dbReference type="InterPro" id="IPR000999">
    <property type="entry name" value="RNase_III_dom"/>
</dbReference>
<accession>A6DSV3</accession>
<dbReference type="GO" id="GO:0006364">
    <property type="term" value="P:rRNA processing"/>
    <property type="evidence" value="ECO:0007669"/>
    <property type="project" value="UniProtKB-UniRule"/>
</dbReference>
<evidence type="ECO:0000256" key="4">
    <source>
        <dbReference type="ARBA" id="ARBA00022664"/>
    </source>
</evidence>
<evidence type="ECO:0000256" key="6">
    <source>
        <dbReference type="ARBA" id="ARBA00022759"/>
    </source>
</evidence>
<dbReference type="GO" id="GO:0005737">
    <property type="term" value="C:cytoplasm"/>
    <property type="evidence" value="ECO:0007669"/>
    <property type="project" value="UniProtKB-SubCell"/>
</dbReference>
<dbReference type="GO" id="GO:0046872">
    <property type="term" value="F:metal ion binding"/>
    <property type="evidence" value="ECO:0007669"/>
    <property type="project" value="UniProtKB-KW"/>
</dbReference>
<feature type="binding site" evidence="9">
    <location>
        <position position="46"/>
    </location>
    <ligand>
        <name>Mg(2+)</name>
        <dbReference type="ChEBI" id="CHEBI:18420"/>
    </ligand>
</feature>
<dbReference type="CDD" id="cd00593">
    <property type="entry name" value="RIBOc"/>
    <property type="match status" value="1"/>
</dbReference>
<evidence type="ECO:0000256" key="2">
    <source>
        <dbReference type="ARBA" id="ARBA00010183"/>
    </source>
</evidence>
<dbReference type="SMART" id="SM00535">
    <property type="entry name" value="RIBOc"/>
    <property type="match status" value="1"/>
</dbReference>
<evidence type="ECO:0000259" key="10">
    <source>
        <dbReference type="PROSITE" id="PS50137"/>
    </source>
</evidence>
<evidence type="ECO:0000256" key="5">
    <source>
        <dbReference type="ARBA" id="ARBA00022722"/>
    </source>
</evidence>
<keyword evidence="6 9" id="KW-0255">Endonuclease</keyword>
<dbReference type="InterPro" id="IPR014720">
    <property type="entry name" value="dsRBD_dom"/>
</dbReference>
<keyword evidence="9" id="KW-0699">rRNA-binding</keyword>
<comment type="caution">
    <text evidence="12">The sequence shown here is derived from an EMBL/GenBank/DDBJ whole genome shotgun (WGS) entry which is preliminary data.</text>
</comment>
<keyword evidence="13" id="KW-1185">Reference proteome</keyword>
<evidence type="ECO:0000256" key="7">
    <source>
        <dbReference type="ARBA" id="ARBA00022801"/>
    </source>
</evidence>
<dbReference type="Pfam" id="PF00035">
    <property type="entry name" value="dsrm"/>
    <property type="match status" value="1"/>
</dbReference>
<dbReference type="AlphaFoldDB" id="A6DSV3"/>
<feature type="active site" evidence="9">
    <location>
        <position position="122"/>
    </location>
</feature>
<evidence type="ECO:0000256" key="9">
    <source>
        <dbReference type="HAMAP-Rule" id="MF_00104"/>
    </source>
</evidence>
<comment type="cofactor">
    <cofactor evidence="9">
        <name>Mg(2+)</name>
        <dbReference type="ChEBI" id="CHEBI:18420"/>
    </cofactor>
</comment>
<comment type="catalytic activity">
    <reaction evidence="1 9">
        <text>Endonucleolytic cleavage to 5'-phosphomonoester.</text>
        <dbReference type="EC" id="3.1.26.3"/>
    </reaction>
</comment>
<dbReference type="SUPFAM" id="SSF69065">
    <property type="entry name" value="RNase III domain-like"/>
    <property type="match status" value="1"/>
</dbReference>
<keyword evidence="9" id="KW-0460">Magnesium</keyword>
<keyword evidence="8 9" id="KW-0694">RNA-binding</keyword>
<dbReference type="HAMAP" id="MF_00104">
    <property type="entry name" value="RNase_III"/>
    <property type="match status" value="1"/>
</dbReference>
<protein>
    <recommendedName>
        <fullName evidence="9">Ribonuclease 3</fullName>
        <ecNumber evidence="9">3.1.26.3</ecNumber>
    </recommendedName>
    <alternativeName>
        <fullName evidence="9">Ribonuclease III</fullName>
        <shortName evidence="9">RNase III</shortName>
    </alternativeName>
</protein>
<dbReference type="STRING" id="313628.LNTAR_24728"/>
<dbReference type="InterPro" id="IPR011907">
    <property type="entry name" value="RNase_III"/>
</dbReference>
<name>A6DSV3_9BACT</name>
<dbReference type="NCBIfam" id="TIGR02191">
    <property type="entry name" value="RNaseIII"/>
    <property type="match status" value="1"/>
</dbReference>
<keyword evidence="9" id="KW-0479">Metal-binding</keyword>
<comment type="subunit">
    <text evidence="9">Homodimer.</text>
</comment>
<dbReference type="GO" id="GO:0010468">
    <property type="term" value="P:regulation of gene expression"/>
    <property type="evidence" value="ECO:0007669"/>
    <property type="project" value="TreeGrafter"/>
</dbReference>
<dbReference type="CDD" id="cd10845">
    <property type="entry name" value="DSRM_RNAse_III_family"/>
    <property type="match status" value="1"/>
</dbReference>
<keyword evidence="9" id="KW-0963">Cytoplasm</keyword>
<dbReference type="PANTHER" id="PTHR11207">
    <property type="entry name" value="RIBONUCLEASE III"/>
    <property type="match status" value="1"/>
</dbReference>